<reference evidence="2 3" key="1">
    <citation type="submission" date="2018-05" db="EMBL/GenBank/DDBJ databases">
        <title>Genomic Encyclopedia of Archaeal and Bacterial Type Strains, Phase II (KMG-II): from individual species to whole genera.</title>
        <authorList>
            <person name="Goeker M."/>
        </authorList>
    </citation>
    <scope>NUCLEOTIDE SEQUENCE [LARGE SCALE GENOMIC DNA]</scope>
    <source>
        <strain evidence="2 3">DSM 45184</strain>
    </source>
</reference>
<dbReference type="EMBL" id="QGGR01000009">
    <property type="protein sequence ID" value="PWK46477.1"/>
    <property type="molecule type" value="Genomic_DNA"/>
</dbReference>
<evidence type="ECO:0000313" key="3">
    <source>
        <dbReference type="Proteomes" id="UP000245697"/>
    </source>
</evidence>
<gene>
    <name evidence="2" type="ORF">BC793_10942</name>
</gene>
<accession>A0A316FWP0</accession>
<dbReference type="AlphaFoldDB" id="A0A316FWP0"/>
<protein>
    <recommendedName>
        <fullName evidence="4">BNR repeat protein</fullName>
    </recommendedName>
</protein>
<sequence>MSPFLKRTLSTAALIPALLLGTTGPAVAATNTLTITAINRSGAKVSIWTTAVNLSTYEDFQIRTNVKRKLPKGNYAVLAAITTGTTDTLGGRTVKVSGASTLTIDARHGKPVKLALSPAVATQGHRISAVICSNTGGGADYKVDGWAGDGRTLYAIPTASKKIAFAAMGSWYDHYGLQDSYAVLHRTVGVPSNPSRTFHRSQLGTMTVESRRGPTGTEYSDVAAQPAYEGCGGYMHAPLWSRSEASTSKIHFSPGRWSVRADLPAYTKTGEYRSLGEESAVRSIASGRPYFVRFFGSAWGPGFHLPMTSYGRIIFPLYDMFRNPAYNDLNGNHASIAGERSKATLTFGGKVVKTAYNRGLGHYAPVLEYKVKKAGWYTVTNTANRYHTDVTLQSGMLSTGSTVTHRFYAKPNTSLLAQAATIQHMPTGLNSYNRAKPGSVTTVAIKLNRYLIWGDVKRGANPTLKSLTTKVSFDGGRTWKAVPVKKINGVWAAVVTNPASGAVSLRTRAGYTSGGYTEAGIQRAYAIG</sequence>
<comment type="caution">
    <text evidence="2">The sequence shown here is derived from an EMBL/GenBank/DDBJ whole genome shotgun (WGS) entry which is preliminary data.</text>
</comment>
<evidence type="ECO:0008006" key="4">
    <source>
        <dbReference type="Google" id="ProtNLM"/>
    </source>
</evidence>
<dbReference type="Proteomes" id="UP000245697">
    <property type="component" value="Unassembled WGS sequence"/>
</dbReference>
<organism evidence="2 3">
    <name type="scientific">Actinoplanes xinjiangensis</name>
    <dbReference type="NCBI Taxonomy" id="512350"/>
    <lineage>
        <taxon>Bacteria</taxon>
        <taxon>Bacillati</taxon>
        <taxon>Actinomycetota</taxon>
        <taxon>Actinomycetes</taxon>
        <taxon>Micromonosporales</taxon>
        <taxon>Micromonosporaceae</taxon>
        <taxon>Actinoplanes</taxon>
    </lineage>
</organism>
<feature type="signal peptide" evidence="1">
    <location>
        <begin position="1"/>
        <end position="28"/>
    </location>
</feature>
<name>A0A316FWP0_9ACTN</name>
<dbReference type="RefSeq" id="WP_109594781.1">
    <property type="nucleotide sequence ID" value="NZ_BONA01000052.1"/>
</dbReference>
<keyword evidence="3" id="KW-1185">Reference proteome</keyword>
<keyword evidence="1" id="KW-0732">Signal</keyword>
<feature type="chain" id="PRO_5016284746" description="BNR repeat protein" evidence="1">
    <location>
        <begin position="29"/>
        <end position="528"/>
    </location>
</feature>
<evidence type="ECO:0000256" key="1">
    <source>
        <dbReference type="SAM" id="SignalP"/>
    </source>
</evidence>
<proteinExistence type="predicted"/>
<dbReference type="OrthoDB" id="3281997at2"/>
<evidence type="ECO:0000313" key="2">
    <source>
        <dbReference type="EMBL" id="PWK46477.1"/>
    </source>
</evidence>